<dbReference type="PANTHER" id="PTHR47110">
    <property type="entry name" value="TESTIS-SPECIFIC EXPRESSED PROTEIN 55"/>
    <property type="match status" value="1"/>
</dbReference>
<dbReference type="Pfam" id="PF17819">
    <property type="entry name" value="Tex55"/>
    <property type="match status" value="1"/>
</dbReference>
<feature type="non-terminal residue" evidence="2">
    <location>
        <position position="73"/>
    </location>
</feature>
<evidence type="ECO:0000313" key="3">
    <source>
        <dbReference type="Proteomes" id="UP001159641"/>
    </source>
</evidence>
<dbReference type="Proteomes" id="UP001159641">
    <property type="component" value="Unassembled WGS sequence"/>
</dbReference>
<comment type="caution">
    <text evidence="2">The sequence shown here is derived from an EMBL/GenBank/DDBJ whole genome shotgun (WGS) entry which is preliminary data.</text>
</comment>
<proteinExistence type="predicted"/>
<dbReference type="SUPFAM" id="SSF47391">
    <property type="entry name" value="Dimerization-anchoring domain of cAMP-dependent PK regulatory subunit"/>
    <property type="match status" value="1"/>
</dbReference>
<evidence type="ECO:0000256" key="1">
    <source>
        <dbReference type="SAM" id="MobiDB-lite"/>
    </source>
</evidence>
<dbReference type="InterPro" id="IPR040760">
    <property type="entry name" value="Tex55"/>
</dbReference>
<accession>A0AB34I0Q8</accession>
<dbReference type="Gene3D" id="1.20.890.10">
    <property type="entry name" value="cAMP-dependent protein kinase regulatory subunit, dimerization-anchoring domain"/>
    <property type="match status" value="1"/>
</dbReference>
<feature type="region of interest" description="Disordered" evidence="1">
    <location>
        <begin position="1"/>
        <end position="20"/>
    </location>
</feature>
<gene>
    <name evidence="2" type="ORF">J1605_017819</name>
</gene>
<evidence type="ECO:0000313" key="2">
    <source>
        <dbReference type="EMBL" id="KAJ8796716.1"/>
    </source>
</evidence>
<dbReference type="EMBL" id="JAIQCJ010000343">
    <property type="protein sequence ID" value="KAJ8796716.1"/>
    <property type="molecule type" value="Genomic_DNA"/>
</dbReference>
<dbReference type="InterPro" id="IPR048377">
    <property type="entry name" value="TEX55_DD"/>
</dbReference>
<sequence length="73" mass="8883">MSKADISEYQERRSFQAYNQPSKKRFPPIVYEDPYQVSLQYMEKHHILQIFQHITENLVYEKPEDPLSFMLCQ</sequence>
<protein>
    <submittedName>
        <fullName evidence="2">Uncharacterized protein</fullName>
    </submittedName>
</protein>
<keyword evidence="3" id="KW-1185">Reference proteome</keyword>
<reference evidence="2 3" key="1">
    <citation type="submission" date="2022-11" db="EMBL/GenBank/DDBJ databases">
        <title>Whole genome sequence of Eschrichtius robustus ER-17-0199.</title>
        <authorList>
            <person name="Bruniche-Olsen A."/>
            <person name="Black A.N."/>
            <person name="Fields C.J."/>
            <person name="Walden K."/>
            <person name="Dewoody J.A."/>
        </authorList>
    </citation>
    <scope>NUCLEOTIDE SEQUENCE [LARGE SCALE GENOMIC DNA]</scope>
    <source>
        <strain evidence="2">ER-17-0199</strain>
        <tissue evidence="2">Blubber</tissue>
    </source>
</reference>
<dbReference type="PANTHER" id="PTHR47110:SF1">
    <property type="entry name" value="TESTIS-SPECIFIC EXPRESSED PROTEIN 55"/>
    <property type="match status" value="1"/>
</dbReference>
<dbReference type="CDD" id="cd22975">
    <property type="entry name" value="DD_TEX55"/>
    <property type="match status" value="1"/>
</dbReference>
<name>A0AB34I0Q8_ESCRO</name>
<dbReference type="AlphaFoldDB" id="A0AB34I0Q8"/>
<feature type="compositionally biased region" description="Basic and acidic residues" evidence="1">
    <location>
        <begin position="1"/>
        <end position="14"/>
    </location>
</feature>
<organism evidence="2 3">
    <name type="scientific">Eschrichtius robustus</name>
    <name type="common">California gray whale</name>
    <name type="synonym">Eschrichtius gibbosus</name>
    <dbReference type="NCBI Taxonomy" id="9764"/>
    <lineage>
        <taxon>Eukaryota</taxon>
        <taxon>Metazoa</taxon>
        <taxon>Chordata</taxon>
        <taxon>Craniata</taxon>
        <taxon>Vertebrata</taxon>
        <taxon>Euteleostomi</taxon>
        <taxon>Mammalia</taxon>
        <taxon>Eutheria</taxon>
        <taxon>Laurasiatheria</taxon>
        <taxon>Artiodactyla</taxon>
        <taxon>Whippomorpha</taxon>
        <taxon>Cetacea</taxon>
        <taxon>Mysticeti</taxon>
        <taxon>Eschrichtiidae</taxon>
        <taxon>Eschrichtius</taxon>
    </lineage>
</organism>
<dbReference type="GO" id="GO:0005634">
    <property type="term" value="C:nucleus"/>
    <property type="evidence" value="ECO:0007669"/>
    <property type="project" value="TreeGrafter"/>
</dbReference>